<dbReference type="AlphaFoldDB" id="A0A8T8K5A0"/>
<dbReference type="EMBL" id="CP058560">
    <property type="protein sequence ID" value="QUH22310.1"/>
    <property type="molecule type" value="Genomic_DNA"/>
</dbReference>
<dbReference type="RefSeq" id="WP_211533253.1">
    <property type="nucleotide sequence ID" value="NZ_CP058560.1"/>
</dbReference>
<dbReference type="InterPro" id="IPR036490">
    <property type="entry name" value="ThsB_TIR-like_sf"/>
</dbReference>
<sequence>MFEEEMDNRTYKLFISQYKEEEEENILFINRLEQAHDFQWENNSLPQDTPLEIKNKLKEADVVVVLSGLYSNHPDYIKKLINTAQQEDKPLVIIRPYGVENIPLELEKKAQEVVGWNAPCIVDAIKGVLGVGEGSCDL</sequence>
<accession>A0A8T8K5A0</accession>
<dbReference type="KEGG" id="meme:HYG87_00280"/>
<dbReference type="GeneID" id="64819154"/>
<gene>
    <name evidence="2" type="ORF">HYG87_00280</name>
</gene>
<evidence type="ECO:0000313" key="3">
    <source>
        <dbReference type="Proteomes" id="UP000681041"/>
    </source>
</evidence>
<dbReference type="OrthoDB" id="335259at2157"/>
<evidence type="ECO:0000259" key="1">
    <source>
        <dbReference type="Pfam" id="PF08937"/>
    </source>
</evidence>
<evidence type="ECO:0000313" key="2">
    <source>
        <dbReference type="EMBL" id="QUH22310.1"/>
    </source>
</evidence>
<dbReference type="SUPFAM" id="SSF52206">
    <property type="entry name" value="Hypothetical protein MTH538"/>
    <property type="match status" value="1"/>
</dbReference>
<feature type="domain" description="Thoeris protein ThsB TIR-like" evidence="1">
    <location>
        <begin position="2"/>
        <end position="99"/>
    </location>
</feature>
<protein>
    <submittedName>
        <fullName evidence="2">TIR domain-containing protein</fullName>
    </submittedName>
</protein>
<dbReference type="InterPro" id="IPR015032">
    <property type="entry name" value="ThsB__TIR-like_domain"/>
</dbReference>
<reference evidence="2" key="1">
    <citation type="submission" date="2020-07" db="EMBL/GenBank/DDBJ databases">
        <title>Methanobacterium. sp. MethCan genome.</title>
        <authorList>
            <person name="Postec A."/>
            <person name="Quemeneur M."/>
        </authorList>
    </citation>
    <scope>NUCLEOTIDE SEQUENCE</scope>
    <source>
        <strain evidence="2">MethCAN</strain>
    </source>
</reference>
<dbReference type="Gene3D" id="3.40.50.9200">
    <property type="entry name" value="Hypothetical protein MTH538"/>
    <property type="match status" value="1"/>
</dbReference>
<name>A0A8T8K5A0_9EURY</name>
<dbReference type="Pfam" id="PF08937">
    <property type="entry name" value="ThsB_TIR"/>
    <property type="match status" value="1"/>
</dbReference>
<dbReference type="Proteomes" id="UP000681041">
    <property type="component" value="Chromosome"/>
</dbReference>
<keyword evidence="3" id="KW-1185">Reference proteome</keyword>
<organism evidence="2 3">
    <name type="scientific">Methanobacterium alkalithermotolerans</name>
    <dbReference type="NCBI Taxonomy" id="2731220"/>
    <lineage>
        <taxon>Archaea</taxon>
        <taxon>Methanobacteriati</taxon>
        <taxon>Methanobacteriota</taxon>
        <taxon>Methanomada group</taxon>
        <taxon>Methanobacteria</taxon>
        <taxon>Methanobacteriales</taxon>
        <taxon>Methanobacteriaceae</taxon>
        <taxon>Methanobacterium</taxon>
    </lineage>
</organism>
<proteinExistence type="predicted"/>